<reference evidence="1 2" key="1">
    <citation type="journal article" date="2023" name="G3 (Bethesda)">
        <title>A high-quality reference genome for the fission yeast Schizosaccharomyces osmophilus.</title>
        <authorList>
            <person name="Jia G.S."/>
            <person name="Zhang W.C."/>
            <person name="Liang Y."/>
            <person name="Liu X.H."/>
            <person name="Rhind N."/>
            <person name="Pidoux A."/>
            <person name="Brysch-Herzberg M."/>
            <person name="Du L.L."/>
        </authorList>
    </citation>
    <scope>NUCLEOTIDE SEQUENCE [LARGE SCALE GENOMIC DNA]</scope>
    <source>
        <strain evidence="1 2">CBS 15793</strain>
    </source>
</reference>
<dbReference type="Proteomes" id="UP001212411">
    <property type="component" value="Chromosome 1"/>
</dbReference>
<dbReference type="GO" id="GO:0007059">
    <property type="term" value="P:chromosome segregation"/>
    <property type="evidence" value="ECO:0007669"/>
    <property type="project" value="InterPro"/>
</dbReference>
<proteinExistence type="predicted"/>
<dbReference type="GO" id="GO:0034080">
    <property type="term" value="P:CENP-A containing chromatin assembly"/>
    <property type="evidence" value="ECO:0007669"/>
    <property type="project" value="InterPro"/>
</dbReference>
<dbReference type="InterPro" id="IPR007902">
    <property type="entry name" value="Chl4/mis15/CENP-N"/>
</dbReference>
<sequence length="414" mass="47495">MSSTTELPNKTIMKNGSRIQTLLNRLPKDFLIKNCLHWIQSQTYPPNATANGVEDEFPMEEWNPLQFYLDPPKSMLKRAIAYRMINVDWRNGFSLGQIAHLELSAIAEGIFSFRWTGSKVFHQQERSLFSNPTLILQMLKLELQSLFIYHTYMLQHPTLPIWLMRIQLHESSKPSSLHLIPSSRRIIYLGVVKNSDILLHNLFLKNDVCHRLFLQCLTRVVDRLQTASFLQPIEITGKSLESLYQILGSHRKANALGAWQIYGNNEIDSSPLDLRPTVLDDKHLHPRQVASNTLSESDRKIATQNRFGDISNQALDRVIITLNHDYLSDKEEELRNASVRRKSLSASNAHRPILTLQFRGQHVFQGIKELCEEGAMDPITVPSYLTGETGKSMLYVYDGLEQDRPTLQGFQETS</sequence>
<dbReference type="EMBL" id="CP115611">
    <property type="protein sequence ID" value="WBW72433.1"/>
    <property type="molecule type" value="Genomic_DNA"/>
</dbReference>
<dbReference type="Gene3D" id="3.10.20.720">
    <property type="match status" value="1"/>
</dbReference>
<dbReference type="AlphaFoldDB" id="A0AAE9WAK8"/>
<evidence type="ECO:0000313" key="2">
    <source>
        <dbReference type="Proteomes" id="UP001212411"/>
    </source>
</evidence>
<keyword evidence="2" id="KW-1185">Reference proteome</keyword>
<accession>A0AAE9WAK8</accession>
<name>A0AAE9WAK8_9SCHI</name>
<gene>
    <name evidence="1" type="primary">mis15</name>
    <name evidence="1" type="ORF">SOMG_00922</name>
</gene>
<dbReference type="RefSeq" id="XP_056036676.1">
    <property type="nucleotide sequence ID" value="XM_056179715.1"/>
</dbReference>
<evidence type="ECO:0000313" key="1">
    <source>
        <dbReference type="EMBL" id="WBW72433.1"/>
    </source>
</evidence>
<dbReference type="KEGG" id="som:SOMG_00922"/>
<dbReference type="GeneID" id="80874404"/>
<organism evidence="1 2">
    <name type="scientific">Schizosaccharomyces osmophilus</name>
    <dbReference type="NCBI Taxonomy" id="2545709"/>
    <lineage>
        <taxon>Eukaryota</taxon>
        <taxon>Fungi</taxon>
        <taxon>Dikarya</taxon>
        <taxon>Ascomycota</taxon>
        <taxon>Taphrinomycotina</taxon>
        <taxon>Schizosaccharomycetes</taxon>
        <taxon>Schizosaccharomycetales</taxon>
        <taxon>Schizosaccharomycetaceae</taxon>
        <taxon>Schizosaccharomyces</taxon>
    </lineage>
</organism>
<dbReference type="Pfam" id="PF05238">
    <property type="entry name" value="CENP-N"/>
    <property type="match status" value="1"/>
</dbReference>
<protein>
    <submittedName>
        <fullName evidence="1">CENP-N-like protein Mis15</fullName>
    </submittedName>
</protein>